<feature type="binding site" evidence="4">
    <location>
        <position position="192"/>
    </location>
    <ligand>
        <name>AMP</name>
        <dbReference type="ChEBI" id="CHEBI:456215"/>
    </ligand>
</feature>
<evidence type="ECO:0000259" key="9">
    <source>
        <dbReference type="PROSITE" id="PS51845"/>
    </source>
</evidence>
<keyword evidence="1 5" id="KW-0479">Metal-binding</keyword>
<keyword evidence="11" id="KW-1185">Reference proteome</keyword>
<feature type="binding site" evidence="4">
    <location>
        <begin position="33"/>
        <end position="37"/>
    </location>
    <ligand>
        <name>AMP</name>
        <dbReference type="ChEBI" id="CHEBI:456215"/>
    </ligand>
</feature>
<feature type="active site" description="Proton donor" evidence="3">
    <location>
        <position position="33"/>
    </location>
</feature>
<feature type="binding site" evidence="4">
    <location>
        <position position="76"/>
    </location>
    <ligand>
        <name>AMP</name>
        <dbReference type="ChEBI" id="CHEBI:456215"/>
    </ligand>
</feature>
<feature type="binding site" evidence="4">
    <location>
        <position position="243"/>
    </location>
    <ligand>
        <name>AMP</name>
        <dbReference type="ChEBI" id="CHEBI:456215"/>
    </ligand>
</feature>
<comment type="caution">
    <text evidence="10">The sequence shown here is derived from an EMBL/GenBank/DDBJ whole genome shotgun (WGS) entry which is preliminary data.</text>
</comment>
<dbReference type="OrthoDB" id="439012at2759"/>
<evidence type="ECO:0000256" key="3">
    <source>
        <dbReference type="PIRSR" id="PIRSR623088-1"/>
    </source>
</evidence>
<evidence type="ECO:0000256" key="7">
    <source>
        <dbReference type="SAM" id="Coils"/>
    </source>
</evidence>
<dbReference type="EC" id="3.1.4.-" evidence="6"/>
<sequence length="436" mass="48930">MELLQHYSFLHRSCLSGFLGALESKYNPANPYHSNAHAADMANSFGFMLGHCQIVEMASIPELRCASMLLACLGHDIGHPGTNNLFQINSRHELAVMYNDQSVLENHHAAELIRLLSQPYGKNSKKLFGHLTDSVMTKERKVMVDLILSTDMSKHMQDLSDFRLRLGTASFNPVTQTSDQQMALSWLFRSSDLSHSSKPWNIHRAWSDRVVQEFHAQGDEEKRLDLPVSPLCDRDGFCLPKSQAGFLQFVCIPVFTEIARLEKLIVSLAVDTVEVPNRTSRSVLQAVRKVTTDLSGRQMPNTSGKPTVVHNFVEQRKQLVAESLSHMNRIRVESRSNGSEKRGSSGQLAQVWPEKSPRFATPPGQLRLGLPAPIKSKRQSQSMGNVGEVGLIKGMSFGSERYRDAEARNEVLAEVLQTCKENCLRWKDMAEDLEDD</sequence>
<evidence type="ECO:0000313" key="10">
    <source>
        <dbReference type="EMBL" id="CAE8596388.1"/>
    </source>
</evidence>
<dbReference type="GO" id="GO:0007165">
    <property type="term" value="P:signal transduction"/>
    <property type="evidence" value="ECO:0007669"/>
    <property type="project" value="InterPro"/>
</dbReference>
<dbReference type="CDD" id="cd00077">
    <property type="entry name" value="HDc"/>
    <property type="match status" value="1"/>
</dbReference>
<comment type="cofactor">
    <cofactor evidence="6">
        <name>a divalent metal cation</name>
        <dbReference type="ChEBI" id="CHEBI:60240"/>
    </cofactor>
    <text evidence="6">Binds 2 divalent metal cations per subunit. Site 1 may preferentially bind zinc ions, while site 2 has a preference for magnesium and/or manganese ions.</text>
</comment>
<evidence type="ECO:0000256" key="5">
    <source>
        <dbReference type="PIRSR" id="PIRSR623088-3"/>
    </source>
</evidence>
<feature type="binding site" evidence="5">
    <location>
        <position position="192"/>
    </location>
    <ligand>
        <name>Zn(2+)</name>
        <dbReference type="ChEBI" id="CHEBI:29105"/>
        <label>1</label>
    </ligand>
</feature>
<feature type="binding site" evidence="5">
    <location>
        <position position="37"/>
    </location>
    <ligand>
        <name>Zn(2+)</name>
        <dbReference type="ChEBI" id="CHEBI:29105"/>
        <label>1</label>
    </ligand>
</feature>
<dbReference type="Gene3D" id="1.10.1300.10">
    <property type="entry name" value="3'5'-cyclic nucleotide phosphodiesterase, catalytic domain"/>
    <property type="match status" value="1"/>
</dbReference>
<evidence type="ECO:0000256" key="2">
    <source>
        <dbReference type="ARBA" id="ARBA00022801"/>
    </source>
</evidence>
<dbReference type="PROSITE" id="PS51845">
    <property type="entry name" value="PDEASE_I_2"/>
    <property type="match status" value="1"/>
</dbReference>
<feature type="binding site" evidence="5">
    <location>
        <position position="75"/>
    </location>
    <ligand>
        <name>Zn(2+)</name>
        <dbReference type="ChEBI" id="CHEBI:29105"/>
        <label>1</label>
    </ligand>
</feature>
<dbReference type="InterPro" id="IPR003607">
    <property type="entry name" value="HD/PDEase_dom"/>
</dbReference>
<protein>
    <recommendedName>
        <fullName evidence="6">Phosphodiesterase</fullName>
        <ecNumber evidence="6">3.1.4.-</ecNumber>
    </recommendedName>
</protein>
<dbReference type="InterPro" id="IPR002073">
    <property type="entry name" value="PDEase_catalytic_dom"/>
</dbReference>
<evidence type="ECO:0000313" key="11">
    <source>
        <dbReference type="Proteomes" id="UP000654075"/>
    </source>
</evidence>
<feature type="region of interest" description="Disordered" evidence="8">
    <location>
        <begin position="330"/>
        <end position="385"/>
    </location>
</feature>
<dbReference type="PANTHER" id="PTHR11347">
    <property type="entry name" value="CYCLIC NUCLEOTIDE PHOSPHODIESTERASE"/>
    <property type="match status" value="1"/>
</dbReference>
<dbReference type="InterPro" id="IPR023088">
    <property type="entry name" value="PDEase"/>
</dbReference>
<dbReference type="PRINTS" id="PR00387">
    <property type="entry name" value="PDIESTERASE1"/>
</dbReference>
<reference evidence="10" key="1">
    <citation type="submission" date="2021-02" db="EMBL/GenBank/DDBJ databases">
        <authorList>
            <person name="Dougan E. K."/>
            <person name="Rhodes N."/>
            <person name="Thang M."/>
            <person name="Chan C."/>
        </authorList>
    </citation>
    <scope>NUCLEOTIDE SEQUENCE</scope>
</reference>
<feature type="compositionally biased region" description="Basic and acidic residues" evidence="8">
    <location>
        <begin position="330"/>
        <end position="343"/>
    </location>
</feature>
<evidence type="ECO:0000256" key="4">
    <source>
        <dbReference type="PIRSR" id="PIRSR623088-2"/>
    </source>
</evidence>
<proteinExistence type="inferred from homology"/>
<gene>
    <name evidence="10" type="ORF">PGLA1383_LOCUS14853</name>
</gene>
<dbReference type="GO" id="GO:0004114">
    <property type="term" value="F:3',5'-cyclic-nucleotide phosphodiesterase activity"/>
    <property type="evidence" value="ECO:0007669"/>
    <property type="project" value="InterPro"/>
</dbReference>
<dbReference type="GO" id="GO:0046872">
    <property type="term" value="F:metal ion binding"/>
    <property type="evidence" value="ECO:0007669"/>
    <property type="project" value="UniProtKB-KW"/>
</dbReference>
<comment type="similarity">
    <text evidence="6">Belongs to the cyclic nucleotide phosphodiesterase family.</text>
</comment>
<dbReference type="AlphaFoldDB" id="A0A813EFG0"/>
<evidence type="ECO:0000256" key="6">
    <source>
        <dbReference type="RuleBase" id="RU363067"/>
    </source>
</evidence>
<feature type="domain" description="PDEase" evidence="9">
    <location>
        <begin position="1"/>
        <end position="298"/>
    </location>
</feature>
<evidence type="ECO:0000256" key="8">
    <source>
        <dbReference type="SAM" id="MobiDB-lite"/>
    </source>
</evidence>
<dbReference type="InterPro" id="IPR023174">
    <property type="entry name" value="PDEase_CS"/>
</dbReference>
<name>A0A813EFG0_POLGL</name>
<dbReference type="Proteomes" id="UP000654075">
    <property type="component" value="Unassembled WGS sequence"/>
</dbReference>
<keyword evidence="7" id="KW-0175">Coiled coil</keyword>
<dbReference type="InterPro" id="IPR036971">
    <property type="entry name" value="PDEase_catalytic_dom_sf"/>
</dbReference>
<dbReference type="SUPFAM" id="SSF109604">
    <property type="entry name" value="HD-domain/PDEase-like"/>
    <property type="match status" value="1"/>
</dbReference>
<feature type="binding site" evidence="5">
    <location>
        <position position="76"/>
    </location>
    <ligand>
        <name>Zn(2+)</name>
        <dbReference type="ChEBI" id="CHEBI:29105"/>
        <label>1</label>
    </ligand>
</feature>
<feature type="coiled-coil region" evidence="7">
    <location>
        <begin position="402"/>
        <end position="436"/>
    </location>
</feature>
<dbReference type="PROSITE" id="PS00126">
    <property type="entry name" value="PDEASE_I_1"/>
    <property type="match status" value="1"/>
</dbReference>
<feature type="binding site" evidence="5">
    <location>
        <position position="76"/>
    </location>
    <ligand>
        <name>Zn(2+)</name>
        <dbReference type="ChEBI" id="CHEBI:29105"/>
        <label>2</label>
    </ligand>
</feature>
<evidence type="ECO:0000256" key="1">
    <source>
        <dbReference type="ARBA" id="ARBA00022723"/>
    </source>
</evidence>
<dbReference type="EMBL" id="CAJNNV010008552">
    <property type="protein sequence ID" value="CAE8596388.1"/>
    <property type="molecule type" value="Genomic_DNA"/>
</dbReference>
<dbReference type="Pfam" id="PF00233">
    <property type="entry name" value="PDEase_I"/>
    <property type="match status" value="1"/>
</dbReference>
<accession>A0A813EFG0</accession>
<keyword evidence="2 6" id="KW-0378">Hydrolase</keyword>
<organism evidence="10 11">
    <name type="scientific">Polarella glacialis</name>
    <name type="common">Dinoflagellate</name>
    <dbReference type="NCBI Taxonomy" id="89957"/>
    <lineage>
        <taxon>Eukaryota</taxon>
        <taxon>Sar</taxon>
        <taxon>Alveolata</taxon>
        <taxon>Dinophyceae</taxon>
        <taxon>Suessiales</taxon>
        <taxon>Suessiaceae</taxon>
        <taxon>Polarella</taxon>
    </lineage>
</organism>